<dbReference type="InterPro" id="IPR039708">
    <property type="entry name" value="MT1774/Rv1733c-like"/>
</dbReference>
<dbReference type="EMBL" id="JAGGMR010000001">
    <property type="protein sequence ID" value="MBP2190494.1"/>
    <property type="molecule type" value="Genomic_DNA"/>
</dbReference>
<dbReference type="RefSeq" id="WP_209890698.1">
    <property type="nucleotide sequence ID" value="NZ_JAGGMR010000001.1"/>
</dbReference>
<evidence type="ECO:0000313" key="2">
    <source>
        <dbReference type="EMBL" id="MBP2190494.1"/>
    </source>
</evidence>
<protein>
    <recommendedName>
        <fullName evidence="4">Transmembrane protein</fullName>
    </recommendedName>
</protein>
<feature type="transmembrane region" description="Helical" evidence="1">
    <location>
        <begin position="152"/>
        <end position="177"/>
    </location>
</feature>
<organism evidence="2 3">
    <name type="scientific">Nocardia goodfellowii</name>
    <dbReference type="NCBI Taxonomy" id="882446"/>
    <lineage>
        <taxon>Bacteria</taxon>
        <taxon>Bacillati</taxon>
        <taxon>Actinomycetota</taxon>
        <taxon>Actinomycetes</taxon>
        <taxon>Mycobacteriales</taxon>
        <taxon>Nocardiaceae</taxon>
        <taxon>Nocardia</taxon>
    </lineage>
</organism>
<keyword evidence="3" id="KW-1185">Reference proteome</keyword>
<comment type="caution">
    <text evidence="2">The sequence shown here is derived from an EMBL/GenBank/DDBJ whole genome shotgun (WGS) entry which is preliminary data.</text>
</comment>
<evidence type="ECO:0000256" key="1">
    <source>
        <dbReference type="SAM" id="Phobius"/>
    </source>
</evidence>
<evidence type="ECO:0000313" key="3">
    <source>
        <dbReference type="Proteomes" id="UP001519325"/>
    </source>
</evidence>
<keyword evidence="1" id="KW-0812">Transmembrane</keyword>
<evidence type="ECO:0008006" key="4">
    <source>
        <dbReference type="Google" id="ProtNLM"/>
    </source>
</evidence>
<keyword evidence="1" id="KW-1133">Transmembrane helix</keyword>
<reference evidence="2 3" key="1">
    <citation type="submission" date="2021-03" db="EMBL/GenBank/DDBJ databases">
        <title>Sequencing the genomes of 1000 actinobacteria strains.</title>
        <authorList>
            <person name="Klenk H.-P."/>
        </authorList>
    </citation>
    <scope>NUCLEOTIDE SEQUENCE [LARGE SCALE GENOMIC DNA]</scope>
    <source>
        <strain evidence="2 3">DSM 45516</strain>
    </source>
</reference>
<name>A0ABS4QHD8_9NOCA</name>
<proteinExistence type="predicted"/>
<dbReference type="PANTHER" id="PTHR42305">
    <property type="entry name" value="MEMBRANE PROTEIN RV1733C-RELATED"/>
    <property type="match status" value="1"/>
</dbReference>
<dbReference type="PANTHER" id="PTHR42305:SF1">
    <property type="entry name" value="MEMBRANE PROTEIN RV1733C-RELATED"/>
    <property type="match status" value="1"/>
</dbReference>
<keyword evidence="1" id="KW-0472">Membrane</keyword>
<gene>
    <name evidence="2" type="ORF">BJ987_003395</name>
</gene>
<dbReference type="Proteomes" id="UP001519325">
    <property type="component" value="Unassembled WGS sequence"/>
</dbReference>
<accession>A0ABS4QHD8</accession>
<sequence length="202" mass="21770">MPEQSRSMARMWQLRPWNTNPLMRASDRWEALVWVVAIIAVLAAVPLAGAVGTASYTSATARISAENATKVAVTATITQAPRQMAAPMNRNTATLDVYTAPVRWTWQDRTGTATVGVPGDAALGDEIRIWLGPDGNPDAEPLPTSAAATEGIGSALTVLCAIWAAALAAVCATAWLLSSRRAAHWEREWREIDHRIGGEDRR</sequence>